<dbReference type="Proteomes" id="UP001610444">
    <property type="component" value="Unassembled WGS sequence"/>
</dbReference>
<accession>A0ABR4K8R4</accession>
<evidence type="ECO:0000313" key="2">
    <source>
        <dbReference type="Proteomes" id="UP001610444"/>
    </source>
</evidence>
<sequence>MEKGSSNRGQQRNEIWANIDEELAQNARPPLRLISGFLTTLPPPPPPPLGVLDPLLLSADDAVTPPIFLAAAAGLRTTDDLPPTSTSFLRLEDSVFSFSRCFSAAARSRSAAIWDSISMRRLNSNSVTRRSRCE</sequence>
<organism evidence="1 2">
    <name type="scientific">Aspergillus pseudodeflectus</name>
    <dbReference type="NCBI Taxonomy" id="176178"/>
    <lineage>
        <taxon>Eukaryota</taxon>
        <taxon>Fungi</taxon>
        <taxon>Dikarya</taxon>
        <taxon>Ascomycota</taxon>
        <taxon>Pezizomycotina</taxon>
        <taxon>Eurotiomycetes</taxon>
        <taxon>Eurotiomycetidae</taxon>
        <taxon>Eurotiales</taxon>
        <taxon>Aspergillaceae</taxon>
        <taxon>Aspergillus</taxon>
        <taxon>Aspergillus subgen. Nidulantes</taxon>
    </lineage>
</organism>
<reference evidence="1 2" key="1">
    <citation type="submission" date="2024-07" db="EMBL/GenBank/DDBJ databases">
        <title>Section-level genome sequencing and comparative genomics of Aspergillus sections Usti and Cavernicolus.</title>
        <authorList>
            <consortium name="Lawrence Berkeley National Laboratory"/>
            <person name="Nybo J.L."/>
            <person name="Vesth T.C."/>
            <person name="Theobald S."/>
            <person name="Frisvad J.C."/>
            <person name="Larsen T.O."/>
            <person name="Kjaerboelling I."/>
            <person name="Rothschild-Mancinelli K."/>
            <person name="Lyhne E.K."/>
            <person name="Kogle M.E."/>
            <person name="Barry K."/>
            <person name="Clum A."/>
            <person name="Na H."/>
            <person name="Ledsgaard L."/>
            <person name="Lin J."/>
            <person name="Lipzen A."/>
            <person name="Kuo A."/>
            <person name="Riley R."/>
            <person name="Mondo S."/>
            <person name="LaButti K."/>
            <person name="Haridas S."/>
            <person name="Pangalinan J."/>
            <person name="Salamov A.A."/>
            <person name="Simmons B.A."/>
            <person name="Magnuson J.K."/>
            <person name="Chen J."/>
            <person name="Drula E."/>
            <person name="Henrissat B."/>
            <person name="Wiebenga A."/>
            <person name="Lubbers R.J."/>
            <person name="Gomes A.C."/>
            <person name="Macurrencykelacurrency M.R."/>
            <person name="Stajich J."/>
            <person name="Grigoriev I.V."/>
            <person name="Mortensen U.H."/>
            <person name="De vries R.P."/>
            <person name="Baker S.E."/>
            <person name="Andersen M.R."/>
        </authorList>
    </citation>
    <scope>NUCLEOTIDE SEQUENCE [LARGE SCALE GENOMIC DNA]</scope>
    <source>
        <strain evidence="1 2">CBS 756.74</strain>
    </source>
</reference>
<evidence type="ECO:0000313" key="1">
    <source>
        <dbReference type="EMBL" id="KAL2848688.1"/>
    </source>
</evidence>
<proteinExistence type="predicted"/>
<gene>
    <name evidence="1" type="ORF">BJX68DRAFT_101838</name>
</gene>
<dbReference type="RefSeq" id="XP_070898372.1">
    <property type="nucleotide sequence ID" value="XM_071035744.1"/>
</dbReference>
<protein>
    <submittedName>
        <fullName evidence="1">Uncharacterized protein</fullName>
    </submittedName>
</protein>
<keyword evidence="2" id="KW-1185">Reference proteome</keyword>
<name>A0ABR4K8R4_9EURO</name>
<dbReference type="GeneID" id="98150908"/>
<comment type="caution">
    <text evidence="1">The sequence shown here is derived from an EMBL/GenBank/DDBJ whole genome shotgun (WGS) entry which is preliminary data.</text>
</comment>
<dbReference type="EMBL" id="JBFXLR010000025">
    <property type="protein sequence ID" value="KAL2848688.1"/>
    <property type="molecule type" value="Genomic_DNA"/>
</dbReference>